<organism evidence="7 8">
    <name type="scientific">Calycomorphotria hydatis</name>
    <dbReference type="NCBI Taxonomy" id="2528027"/>
    <lineage>
        <taxon>Bacteria</taxon>
        <taxon>Pseudomonadati</taxon>
        <taxon>Planctomycetota</taxon>
        <taxon>Planctomycetia</taxon>
        <taxon>Planctomycetales</taxon>
        <taxon>Planctomycetaceae</taxon>
        <taxon>Calycomorphotria</taxon>
    </lineage>
</organism>
<dbReference type="InterPro" id="IPR029000">
    <property type="entry name" value="Cyclophilin-like_dom_sf"/>
</dbReference>
<dbReference type="InterPro" id="IPR024936">
    <property type="entry name" value="Cyclophilin-type_PPIase"/>
</dbReference>
<dbReference type="InterPro" id="IPR002130">
    <property type="entry name" value="Cyclophilin-type_PPIase_dom"/>
</dbReference>
<evidence type="ECO:0000256" key="2">
    <source>
        <dbReference type="ARBA" id="ARBA00007365"/>
    </source>
</evidence>
<dbReference type="EC" id="5.2.1.8" evidence="5"/>
<reference evidence="7 8" key="1">
    <citation type="submission" date="2019-02" db="EMBL/GenBank/DDBJ databases">
        <title>Deep-cultivation of Planctomycetes and their phenomic and genomic characterization uncovers novel biology.</title>
        <authorList>
            <person name="Wiegand S."/>
            <person name="Jogler M."/>
            <person name="Boedeker C."/>
            <person name="Pinto D."/>
            <person name="Vollmers J."/>
            <person name="Rivas-Marin E."/>
            <person name="Kohn T."/>
            <person name="Peeters S.H."/>
            <person name="Heuer A."/>
            <person name="Rast P."/>
            <person name="Oberbeckmann S."/>
            <person name="Bunk B."/>
            <person name="Jeske O."/>
            <person name="Meyerdierks A."/>
            <person name="Storesund J.E."/>
            <person name="Kallscheuer N."/>
            <person name="Luecker S."/>
            <person name="Lage O.M."/>
            <person name="Pohl T."/>
            <person name="Merkel B.J."/>
            <person name="Hornburger P."/>
            <person name="Mueller R.-W."/>
            <person name="Bruemmer F."/>
            <person name="Labrenz M."/>
            <person name="Spormann A.M."/>
            <person name="Op den Camp H."/>
            <person name="Overmann J."/>
            <person name="Amann R."/>
            <person name="Jetten M.S.M."/>
            <person name="Mascher T."/>
            <person name="Medema M.H."/>
            <person name="Devos D.P."/>
            <person name="Kaster A.-K."/>
            <person name="Ovreas L."/>
            <person name="Rohde M."/>
            <person name="Galperin M.Y."/>
            <person name="Jogler C."/>
        </authorList>
    </citation>
    <scope>NUCLEOTIDE SEQUENCE [LARGE SCALE GENOMIC DNA]</scope>
    <source>
        <strain evidence="7 8">V22</strain>
    </source>
</reference>
<comment type="catalytic activity">
    <reaction evidence="5">
        <text>[protein]-peptidylproline (omega=180) = [protein]-peptidylproline (omega=0)</text>
        <dbReference type="Rhea" id="RHEA:16237"/>
        <dbReference type="Rhea" id="RHEA-COMP:10747"/>
        <dbReference type="Rhea" id="RHEA-COMP:10748"/>
        <dbReference type="ChEBI" id="CHEBI:83833"/>
        <dbReference type="ChEBI" id="CHEBI:83834"/>
        <dbReference type="EC" id="5.2.1.8"/>
    </reaction>
</comment>
<sequence>MAGETQAAVEAALAELDLDNKNYQVHLETNEGTIRLDLYPDKAPGHVSNFLGLAKSGFYDGLVFHRVIEGFMIQGGCPQGTGTGGPGYHINAEFNDTPHVAGVLSMARSSDPNSAGSQFFICLDQHTHLDGQYTAFGKTADDDSMNVVSSIGGTPTDGRDRPQDDKKIVKATVVEV</sequence>
<proteinExistence type="inferred from homology"/>
<dbReference type="Gene3D" id="2.40.100.10">
    <property type="entry name" value="Cyclophilin-like"/>
    <property type="match status" value="1"/>
</dbReference>
<gene>
    <name evidence="7" type="ORF">V22_26970</name>
</gene>
<dbReference type="EMBL" id="CP036316">
    <property type="protein sequence ID" value="QDT65444.1"/>
    <property type="molecule type" value="Genomic_DNA"/>
</dbReference>
<dbReference type="Proteomes" id="UP000319976">
    <property type="component" value="Chromosome"/>
</dbReference>
<dbReference type="KEGG" id="chya:V22_26970"/>
<keyword evidence="3 5" id="KW-0697">Rotamase</keyword>
<dbReference type="PANTHER" id="PTHR45625">
    <property type="entry name" value="PEPTIDYL-PROLYL CIS-TRANS ISOMERASE-RELATED"/>
    <property type="match status" value="1"/>
</dbReference>
<comment type="similarity">
    <text evidence="2 5">Belongs to the cyclophilin-type PPIase family.</text>
</comment>
<dbReference type="OrthoDB" id="270889at2"/>
<evidence type="ECO:0000313" key="7">
    <source>
        <dbReference type="EMBL" id="QDT65444.1"/>
    </source>
</evidence>
<dbReference type="InterPro" id="IPR020892">
    <property type="entry name" value="Cyclophilin-type_PPIase_CS"/>
</dbReference>
<evidence type="ECO:0000256" key="1">
    <source>
        <dbReference type="ARBA" id="ARBA00002388"/>
    </source>
</evidence>
<dbReference type="RefSeq" id="WP_145263448.1">
    <property type="nucleotide sequence ID" value="NZ_CP036316.1"/>
</dbReference>
<evidence type="ECO:0000313" key="8">
    <source>
        <dbReference type="Proteomes" id="UP000319976"/>
    </source>
</evidence>
<dbReference type="PROSITE" id="PS00170">
    <property type="entry name" value="CSA_PPIASE_1"/>
    <property type="match status" value="1"/>
</dbReference>
<feature type="domain" description="PPIase cyclophilin-type" evidence="6">
    <location>
        <begin position="28"/>
        <end position="173"/>
    </location>
</feature>
<dbReference type="GO" id="GO:0006457">
    <property type="term" value="P:protein folding"/>
    <property type="evidence" value="ECO:0007669"/>
    <property type="project" value="InterPro"/>
</dbReference>
<evidence type="ECO:0000256" key="4">
    <source>
        <dbReference type="ARBA" id="ARBA00023235"/>
    </source>
</evidence>
<dbReference type="PRINTS" id="PR00153">
    <property type="entry name" value="CSAPPISMRASE"/>
</dbReference>
<dbReference type="PANTHER" id="PTHR45625:SF4">
    <property type="entry name" value="PEPTIDYLPROLYL ISOMERASE DOMAIN AND WD REPEAT-CONTAINING PROTEIN 1"/>
    <property type="match status" value="1"/>
</dbReference>
<dbReference type="GO" id="GO:0003755">
    <property type="term" value="F:peptidyl-prolyl cis-trans isomerase activity"/>
    <property type="evidence" value="ECO:0007669"/>
    <property type="project" value="UniProtKB-UniRule"/>
</dbReference>
<name>A0A517TAP4_9PLAN</name>
<comment type="function">
    <text evidence="1 5">PPIases accelerate the folding of proteins. It catalyzes the cis-trans isomerization of proline imidic peptide bonds in oligopeptides.</text>
</comment>
<dbReference type="PIRSF" id="PIRSF001467">
    <property type="entry name" value="Peptidylpro_ismrse"/>
    <property type="match status" value="1"/>
</dbReference>
<keyword evidence="4 5" id="KW-0413">Isomerase</keyword>
<evidence type="ECO:0000259" key="6">
    <source>
        <dbReference type="PROSITE" id="PS50072"/>
    </source>
</evidence>
<accession>A0A517TAP4</accession>
<dbReference type="PROSITE" id="PS50072">
    <property type="entry name" value="CSA_PPIASE_2"/>
    <property type="match status" value="1"/>
</dbReference>
<dbReference type="SUPFAM" id="SSF50891">
    <property type="entry name" value="Cyclophilin-like"/>
    <property type="match status" value="1"/>
</dbReference>
<dbReference type="InterPro" id="IPR044666">
    <property type="entry name" value="Cyclophilin_A-like"/>
</dbReference>
<keyword evidence="8" id="KW-1185">Reference proteome</keyword>
<dbReference type="CDD" id="cd00317">
    <property type="entry name" value="cyclophilin"/>
    <property type="match status" value="1"/>
</dbReference>
<protein>
    <recommendedName>
        <fullName evidence="5">Peptidyl-prolyl cis-trans isomerase</fullName>
        <shortName evidence="5">PPIase</shortName>
        <ecNumber evidence="5">5.2.1.8</ecNumber>
    </recommendedName>
</protein>
<dbReference type="AlphaFoldDB" id="A0A517TAP4"/>
<evidence type="ECO:0000256" key="3">
    <source>
        <dbReference type="ARBA" id="ARBA00023110"/>
    </source>
</evidence>
<evidence type="ECO:0000256" key="5">
    <source>
        <dbReference type="RuleBase" id="RU363019"/>
    </source>
</evidence>
<dbReference type="Pfam" id="PF00160">
    <property type="entry name" value="Pro_isomerase"/>
    <property type="match status" value="1"/>
</dbReference>